<organism evidence="2 3">
    <name type="scientific">Pyronema omphalodes (strain CBS 100304)</name>
    <name type="common">Pyronema confluens</name>
    <dbReference type="NCBI Taxonomy" id="1076935"/>
    <lineage>
        <taxon>Eukaryota</taxon>
        <taxon>Fungi</taxon>
        <taxon>Dikarya</taxon>
        <taxon>Ascomycota</taxon>
        <taxon>Pezizomycotina</taxon>
        <taxon>Pezizomycetes</taxon>
        <taxon>Pezizales</taxon>
        <taxon>Pyronemataceae</taxon>
        <taxon>Pyronema</taxon>
    </lineage>
</organism>
<keyword evidence="1" id="KW-0472">Membrane</keyword>
<gene>
    <name evidence="2" type="ORF">PCON_08320</name>
</gene>
<keyword evidence="1" id="KW-1133">Transmembrane helix</keyword>
<keyword evidence="1" id="KW-0812">Transmembrane</keyword>
<feature type="transmembrane region" description="Helical" evidence="1">
    <location>
        <begin position="65"/>
        <end position="85"/>
    </location>
</feature>
<proteinExistence type="predicted"/>
<name>U4LEC3_PYROM</name>
<evidence type="ECO:0000256" key="1">
    <source>
        <dbReference type="SAM" id="Phobius"/>
    </source>
</evidence>
<evidence type="ECO:0000313" key="3">
    <source>
        <dbReference type="Proteomes" id="UP000018144"/>
    </source>
</evidence>
<dbReference type="Proteomes" id="UP000018144">
    <property type="component" value="Unassembled WGS sequence"/>
</dbReference>
<protein>
    <submittedName>
        <fullName evidence="2">Uncharacterized protein</fullName>
    </submittedName>
</protein>
<reference evidence="2 3" key="1">
    <citation type="journal article" date="2013" name="PLoS Genet.">
        <title>The genome and development-dependent transcriptomes of Pyronema confluens: a window into fungal evolution.</title>
        <authorList>
            <person name="Traeger S."/>
            <person name="Altegoer F."/>
            <person name="Freitag M."/>
            <person name="Gabaldon T."/>
            <person name="Kempken F."/>
            <person name="Kumar A."/>
            <person name="Marcet-Houben M."/>
            <person name="Poggeler S."/>
            <person name="Stajich J.E."/>
            <person name="Nowrousian M."/>
        </authorList>
    </citation>
    <scope>NUCLEOTIDE SEQUENCE [LARGE SCALE GENOMIC DNA]</scope>
    <source>
        <strain evidence="3">CBS 100304</strain>
        <tissue evidence="2">Vegetative mycelium</tissue>
    </source>
</reference>
<sequence>MMEPAEDLEPGNSGSCQLFKHSEITASSHYSWRSLESDDIYYASKPVMVNENDTRPKRHSNKTRGVCVSVFLVLMVGIAMVMDIVDGLKTRMKSIGVSATMKWRMWMNSLNAYRSRW</sequence>
<dbReference type="AlphaFoldDB" id="U4LEC3"/>
<dbReference type="EMBL" id="HF935428">
    <property type="protein sequence ID" value="CCX30218.1"/>
    <property type="molecule type" value="Genomic_DNA"/>
</dbReference>
<keyword evidence="3" id="KW-1185">Reference proteome</keyword>
<accession>U4LEC3</accession>
<evidence type="ECO:0000313" key="2">
    <source>
        <dbReference type="EMBL" id="CCX30218.1"/>
    </source>
</evidence>